<evidence type="ECO:0000313" key="2">
    <source>
        <dbReference type="EMBL" id="AEE96085.1"/>
    </source>
</evidence>
<dbReference type="RefSeq" id="WP_013780515.1">
    <property type="nucleotide sequence ID" value="NC_015520.1"/>
</dbReference>
<keyword evidence="1" id="KW-0812">Transmembrane</keyword>
<dbReference type="STRING" id="697281.Mahau_0887"/>
<organism evidence="2 3">
    <name type="scientific">Mahella australiensis (strain DSM 15567 / CIP 107919 / 50-1 BON)</name>
    <dbReference type="NCBI Taxonomy" id="697281"/>
    <lineage>
        <taxon>Bacteria</taxon>
        <taxon>Bacillati</taxon>
        <taxon>Bacillota</taxon>
        <taxon>Clostridia</taxon>
        <taxon>Thermoanaerobacterales</taxon>
        <taxon>Thermoanaerobacterales Family IV. Incertae Sedis</taxon>
        <taxon>Mahella</taxon>
    </lineage>
</organism>
<keyword evidence="1" id="KW-0472">Membrane</keyword>
<dbReference type="HOGENOM" id="CLU_1747432_0_0_9"/>
<dbReference type="Proteomes" id="UP000008457">
    <property type="component" value="Chromosome"/>
</dbReference>
<dbReference type="EMBL" id="CP002360">
    <property type="protein sequence ID" value="AEE96085.1"/>
    <property type="molecule type" value="Genomic_DNA"/>
</dbReference>
<dbReference type="AlphaFoldDB" id="F4A1W9"/>
<dbReference type="Gene3D" id="3.30.1490.480">
    <property type="entry name" value="Endolytic murein transglycosylase"/>
    <property type="match status" value="1"/>
</dbReference>
<accession>F4A1W9</accession>
<reference evidence="3" key="1">
    <citation type="submission" date="2010-11" db="EMBL/GenBank/DDBJ databases">
        <title>The complete genome of Mahella australiensis DSM 15567.</title>
        <authorList>
            <consortium name="US DOE Joint Genome Institute (JGI-PGF)"/>
            <person name="Lucas S."/>
            <person name="Copeland A."/>
            <person name="Lapidus A."/>
            <person name="Bruce D."/>
            <person name="Goodwin L."/>
            <person name="Pitluck S."/>
            <person name="Kyrpides N."/>
            <person name="Mavromatis K."/>
            <person name="Pagani I."/>
            <person name="Ivanova N."/>
            <person name="Teshima H."/>
            <person name="Brettin T."/>
            <person name="Detter J.C."/>
            <person name="Han C."/>
            <person name="Tapia R."/>
            <person name="Land M."/>
            <person name="Hauser L."/>
            <person name="Markowitz V."/>
            <person name="Cheng J.-F."/>
            <person name="Hugenholtz P."/>
            <person name="Woyke T."/>
            <person name="Wu D."/>
            <person name="Spring S."/>
            <person name="Pukall R."/>
            <person name="Steenblock K."/>
            <person name="Schneider S."/>
            <person name="Klenk H.-P."/>
            <person name="Eisen J.A."/>
        </authorList>
    </citation>
    <scope>NUCLEOTIDE SEQUENCE [LARGE SCALE GENOMIC DNA]</scope>
    <source>
        <strain evidence="3">DSM 15567 / CIP 107919 / 50-1 BON</strain>
    </source>
</reference>
<reference evidence="2 3" key="2">
    <citation type="journal article" date="2011" name="Stand. Genomic Sci.">
        <title>Complete genome sequence of Mahella australiensis type strain (50-1 BON).</title>
        <authorList>
            <person name="Sikorski J."/>
            <person name="Teshima H."/>
            <person name="Nolan M."/>
            <person name="Lucas S."/>
            <person name="Hammon N."/>
            <person name="Deshpande S."/>
            <person name="Cheng J.F."/>
            <person name="Pitluck S."/>
            <person name="Liolios K."/>
            <person name="Pagani I."/>
            <person name="Ivanova N."/>
            <person name="Huntemann M."/>
            <person name="Mavromatis K."/>
            <person name="Ovchinikova G."/>
            <person name="Pati A."/>
            <person name="Tapia R."/>
            <person name="Han C."/>
            <person name="Goodwin L."/>
            <person name="Chen A."/>
            <person name="Palaniappan K."/>
            <person name="Land M."/>
            <person name="Hauser L."/>
            <person name="Ngatchou-Djao O.D."/>
            <person name="Rohde M."/>
            <person name="Pukall R."/>
            <person name="Spring S."/>
            <person name="Abt B."/>
            <person name="Goker M."/>
            <person name="Detter J.C."/>
            <person name="Woyke T."/>
            <person name="Bristow J."/>
            <person name="Markowitz V."/>
            <person name="Hugenholtz P."/>
            <person name="Eisen J.A."/>
            <person name="Kyrpides N.C."/>
            <person name="Klenk H.P."/>
            <person name="Lapidus A."/>
        </authorList>
    </citation>
    <scope>NUCLEOTIDE SEQUENCE [LARGE SCALE GENOMIC DNA]</scope>
    <source>
        <strain evidence="3">DSM 15567 / CIP 107919 / 50-1 BON</strain>
    </source>
</reference>
<protein>
    <submittedName>
        <fullName evidence="2">Aminodeoxychorismate lyase</fullName>
    </submittedName>
</protein>
<feature type="transmembrane region" description="Helical" evidence="1">
    <location>
        <begin position="7"/>
        <end position="28"/>
    </location>
</feature>
<dbReference type="eggNOG" id="COG1559">
    <property type="taxonomic scope" value="Bacteria"/>
</dbReference>
<proteinExistence type="predicted"/>
<evidence type="ECO:0000313" key="3">
    <source>
        <dbReference type="Proteomes" id="UP000008457"/>
    </source>
</evidence>
<dbReference type="KEGG" id="mas:Mahau_0887"/>
<sequence>MKRIFWGSLVLGMGIGIFITALLAIVWFDGQAVDDALSDQQIMEKAKALGMIDPTEGSYKQSITADGKTHAETETGSSSQEGFVVLTVNKGMTVSDVAGILRDTGVISDDDTFIDEVRKADLITKLQPGIFKIKKGSTTDEIIRLLFKK</sequence>
<name>F4A1W9_MAHA5</name>
<keyword evidence="1" id="KW-1133">Transmembrane helix</keyword>
<dbReference type="OrthoDB" id="1739583at2"/>
<keyword evidence="3" id="KW-1185">Reference proteome</keyword>
<evidence type="ECO:0000256" key="1">
    <source>
        <dbReference type="SAM" id="Phobius"/>
    </source>
</evidence>
<dbReference type="GO" id="GO:0016829">
    <property type="term" value="F:lyase activity"/>
    <property type="evidence" value="ECO:0007669"/>
    <property type="project" value="UniProtKB-KW"/>
</dbReference>
<gene>
    <name evidence="2" type="ordered locus">Mahau_0887</name>
</gene>
<keyword evidence="2" id="KW-0456">Lyase</keyword>